<proteinExistence type="predicted"/>
<dbReference type="EMBL" id="JBHSFN010000013">
    <property type="protein sequence ID" value="MFC4588626.1"/>
    <property type="molecule type" value="Genomic_DNA"/>
</dbReference>
<keyword evidence="2" id="KW-1185">Reference proteome</keyword>
<protein>
    <submittedName>
        <fullName evidence="1">Uncharacterized protein</fullName>
    </submittedName>
</protein>
<evidence type="ECO:0000313" key="1">
    <source>
        <dbReference type="EMBL" id="MFC4588626.1"/>
    </source>
</evidence>
<evidence type="ECO:0000313" key="2">
    <source>
        <dbReference type="Proteomes" id="UP001595891"/>
    </source>
</evidence>
<accession>A0ABV9EGC3</accession>
<name>A0ABV9EGC3_9ACTN</name>
<dbReference type="RefSeq" id="WP_262842261.1">
    <property type="nucleotide sequence ID" value="NZ_JANZYP010000010.1"/>
</dbReference>
<gene>
    <name evidence="1" type="ORF">ACFO8L_21230</name>
</gene>
<organism evidence="1 2">
    <name type="scientific">Sphaerisporangium corydalis</name>
    <dbReference type="NCBI Taxonomy" id="1441875"/>
    <lineage>
        <taxon>Bacteria</taxon>
        <taxon>Bacillati</taxon>
        <taxon>Actinomycetota</taxon>
        <taxon>Actinomycetes</taxon>
        <taxon>Streptosporangiales</taxon>
        <taxon>Streptosporangiaceae</taxon>
        <taxon>Sphaerisporangium</taxon>
    </lineage>
</organism>
<sequence>MTALIVLLVLCLPVVTLGYTCFCYASPWGTCNRCRPAGRNRTCRACEGTGMRPRIGWQLYVYARRLHHNGTR</sequence>
<dbReference type="Proteomes" id="UP001595891">
    <property type="component" value="Unassembled WGS sequence"/>
</dbReference>
<reference evidence="2" key="1">
    <citation type="journal article" date="2019" name="Int. J. Syst. Evol. Microbiol.">
        <title>The Global Catalogue of Microorganisms (GCM) 10K type strain sequencing project: providing services to taxonomists for standard genome sequencing and annotation.</title>
        <authorList>
            <consortium name="The Broad Institute Genomics Platform"/>
            <consortium name="The Broad Institute Genome Sequencing Center for Infectious Disease"/>
            <person name="Wu L."/>
            <person name="Ma J."/>
        </authorList>
    </citation>
    <scope>NUCLEOTIDE SEQUENCE [LARGE SCALE GENOMIC DNA]</scope>
    <source>
        <strain evidence="2">CCUG 49560</strain>
    </source>
</reference>
<comment type="caution">
    <text evidence="1">The sequence shown here is derived from an EMBL/GenBank/DDBJ whole genome shotgun (WGS) entry which is preliminary data.</text>
</comment>